<dbReference type="InterPro" id="IPR010982">
    <property type="entry name" value="Lambda_DNA-bd_dom_sf"/>
</dbReference>
<proteinExistence type="predicted"/>
<protein>
    <submittedName>
        <fullName evidence="3">Helix-turn-helix transcriptional regulator</fullName>
    </submittedName>
</protein>
<dbReference type="Gene3D" id="1.10.260.40">
    <property type="entry name" value="lambda repressor-like DNA-binding domains"/>
    <property type="match status" value="1"/>
</dbReference>
<dbReference type="PANTHER" id="PTHR46558">
    <property type="entry name" value="TRACRIPTIONAL REGULATORY PROTEIN-RELATED-RELATED"/>
    <property type="match status" value="1"/>
</dbReference>
<feature type="domain" description="HTH cro/C1-type" evidence="2">
    <location>
        <begin position="10"/>
        <end position="65"/>
    </location>
</feature>
<organism evidence="3 4">
    <name type="scientific">Megasphaera hexanoica</name>
    <dbReference type="NCBI Taxonomy" id="1675036"/>
    <lineage>
        <taxon>Bacteria</taxon>
        <taxon>Bacillati</taxon>
        <taxon>Bacillota</taxon>
        <taxon>Negativicutes</taxon>
        <taxon>Veillonellales</taxon>
        <taxon>Veillonellaceae</taxon>
        <taxon>Megasphaera</taxon>
    </lineage>
</organism>
<dbReference type="PROSITE" id="PS50943">
    <property type="entry name" value="HTH_CROC1"/>
    <property type="match status" value="1"/>
</dbReference>
<keyword evidence="1" id="KW-0238">DNA-binding</keyword>
<dbReference type="RefSeq" id="WP_170087602.1">
    <property type="nucleotide sequence ID" value="NZ_JABAFG010000010.1"/>
</dbReference>
<sequence length="107" mass="12725">MNMKEVGERIKYLRQKHQMSQTDLAKRIGTSQAVIWRWESGIGKYISDKNLDRLCSIFECSREYLLIGKDTPFDYPDRIREFLQNPDNRNDVIDAVMGIMEKRTRHD</sequence>
<evidence type="ECO:0000313" key="3">
    <source>
        <dbReference type="EMBL" id="NME28379.1"/>
    </source>
</evidence>
<dbReference type="SUPFAM" id="SSF47413">
    <property type="entry name" value="lambda repressor-like DNA-binding domains"/>
    <property type="match status" value="1"/>
</dbReference>
<accession>A0A848BZC3</accession>
<evidence type="ECO:0000313" key="4">
    <source>
        <dbReference type="Proteomes" id="UP000591071"/>
    </source>
</evidence>
<dbReference type="InterPro" id="IPR001387">
    <property type="entry name" value="Cro/C1-type_HTH"/>
</dbReference>
<dbReference type="CDD" id="cd00093">
    <property type="entry name" value="HTH_XRE"/>
    <property type="match status" value="1"/>
</dbReference>
<comment type="caution">
    <text evidence="3">The sequence shown here is derived from an EMBL/GenBank/DDBJ whole genome shotgun (WGS) entry which is preliminary data.</text>
</comment>
<name>A0A848BZC3_9FIRM</name>
<dbReference type="AlphaFoldDB" id="A0A848BZC3"/>
<dbReference type="SMART" id="SM00530">
    <property type="entry name" value="HTH_XRE"/>
    <property type="match status" value="1"/>
</dbReference>
<gene>
    <name evidence="3" type="ORF">HF872_07050</name>
</gene>
<evidence type="ECO:0000259" key="2">
    <source>
        <dbReference type="PROSITE" id="PS50943"/>
    </source>
</evidence>
<evidence type="ECO:0000256" key="1">
    <source>
        <dbReference type="ARBA" id="ARBA00023125"/>
    </source>
</evidence>
<reference evidence="3 4" key="1">
    <citation type="submission" date="2020-04" db="EMBL/GenBank/DDBJ databases">
        <authorList>
            <person name="Hitch T.C.A."/>
            <person name="Wylensek D."/>
            <person name="Clavel T."/>
        </authorList>
    </citation>
    <scope>NUCLEOTIDE SEQUENCE [LARGE SCALE GENOMIC DNA]</scope>
    <source>
        <strain evidence="3 4">Oil-RF-744-FAT-WT-6-1</strain>
    </source>
</reference>
<dbReference type="GO" id="GO:0003677">
    <property type="term" value="F:DNA binding"/>
    <property type="evidence" value="ECO:0007669"/>
    <property type="project" value="UniProtKB-KW"/>
</dbReference>
<dbReference type="Proteomes" id="UP000591071">
    <property type="component" value="Unassembled WGS sequence"/>
</dbReference>
<dbReference type="PANTHER" id="PTHR46558:SF11">
    <property type="entry name" value="HTH-TYPE TRANSCRIPTIONAL REGULATOR XRE"/>
    <property type="match status" value="1"/>
</dbReference>
<dbReference type="EMBL" id="JABAFG010000010">
    <property type="protein sequence ID" value="NME28379.1"/>
    <property type="molecule type" value="Genomic_DNA"/>
</dbReference>
<dbReference type="Pfam" id="PF01381">
    <property type="entry name" value="HTH_3"/>
    <property type="match status" value="1"/>
</dbReference>